<evidence type="ECO:0000313" key="2">
    <source>
        <dbReference type="Proteomes" id="UP000012073"/>
    </source>
</evidence>
<evidence type="ECO:0000313" key="1">
    <source>
        <dbReference type="EMBL" id="CDF41031.1"/>
    </source>
</evidence>
<proteinExistence type="predicted"/>
<keyword evidence="2" id="KW-1185">Reference proteome</keyword>
<name>R7QU87_CHOCR</name>
<dbReference type="Gramene" id="CDF41031">
    <property type="protein sequence ID" value="CDF41031"/>
    <property type="gene ID" value="CHC_T00007646001"/>
</dbReference>
<dbReference type="RefSeq" id="XP_005711325.1">
    <property type="nucleotide sequence ID" value="XM_005711268.1"/>
</dbReference>
<accession>R7QU87</accession>
<protein>
    <submittedName>
        <fullName evidence="1">Uncharacterized protein</fullName>
    </submittedName>
</protein>
<gene>
    <name evidence="1" type="ORF">CHC_T00007646001</name>
</gene>
<sequence>MTIWNAILRQCLTASSMHRLRHSVNRLGGMMRSFCECRTVVRNRR</sequence>
<dbReference type="KEGG" id="ccp:CHC_T00007646001"/>
<dbReference type="AlphaFoldDB" id="R7QU87"/>
<dbReference type="GeneID" id="17319037"/>
<organism evidence="1 2">
    <name type="scientific">Chondrus crispus</name>
    <name type="common">Carrageen Irish moss</name>
    <name type="synonym">Polymorpha crispa</name>
    <dbReference type="NCBI Taxonomy" id="2769"/>
    <lineage>
        <taxon>Eukaryota</taxon>
        <taxon>Rhodophyta</taxon>
        <taxon>Florideophyceae</taxon>
        <taxon>Rhodymeniophycidae</taxon>
        <taxon>Gigartinales</taxon>
        <taxon>Gigartinaceae</taxon>
        <taxon>Chondrus</taxon>
    </lineage>
</organism>
<dbReference type="Proteomes" id="UP000012073">
    <property type="component" value="Unassembled WGS sequence"/>
</dbReference>
<dbReference type="EMBL" id="HG002301">
    <property type="protein sequence ID" value="CDF41031.1"/>
    <property type="molecule type" value="Genomic_DNA"/>
</dbReference>
<reference evidence="2" key="1">
    <citation type="journal article" date="2013" name="Proc. Natl. Acad. Sci. U.S.A.">
        <title>Genome structure and metabolic features in the red seaweed Chondrus crispus shed light on evolution of the Archaeplastida.</title>
        <authorList>
            <person name="Collen J."/>
            <person name="Porcel B."/>
            <person name="Carre W."/>
            <person name="Ball S.G."/>
            <person name="Chaparro C."/>
            <person name="Tonon T."/>
            <person name="Barbeyron T."/>
            <person name="Michel G."/>
            <person name="Noel B."/>
            <person name="Valentin K."/>
            <person name="Elias M."/>
            <person name="Artiguenave F."/>
            <person name="Arun A."/>
            <person name="Aury J.M."/>
            <person name="Barbosa-Neto J.F."/>
            <person name="Bothwell J.H."/>
            <person name="Bouget F.Y."/>
            <person name="Brillet L."/>
            <person name="Cabello-Hurtado F."/>
            <person name="Capella-Gutierrez S."/>
            <person name="Charrier B."/>
            <person name="Cladiere L."/>
            <person name="Cock J.M."/>
            <person name="Coelho S.M."/>
            <person name="Colleoni C."/>
            <person name="Czjzek M."/>
            <person name="Da Silva C."/>
            <person name="Delage L."/>
            <person name="Denoeud F."/>
            <person name="Deschamps P."/>
            <person name="Dittami S.M."/>
            <person name="Gabaldon T."/>
            <person name="Gachon C.M."/>
            <person name="Groisillier A."/>
            <person name="Herve C."/>
            <person name="Jabbari K."/>
            <person name="Katinka M."/>
            <person name="Kloareg B."/>
            <person name="Kowalczyk N."/>
            <person name="Labadie K."/>
            <person name="Leblanc C."/>
            <person name="Lopez P.J."/>
            <person name="McLachlan D.H."/>
            <person name="Meslet-Cladiere L."/>
            <person name="Moustafa A."/>
            <person name="Nehr Z."/>
            <person name="Nyvall Collen P."/>
            <person name="Panaud O."/>
            <person name="Partensky F."/>
            <person name="Poulain J."/>
            <person name="Rensing S.A."/>
            <person name="Rousvoal S."/>
            <person name="Samson G."/>
            <person name="Symeonidi A."/>
            <person name="Weissenbach J."/>
            <person name="Zambounis A."/>
            <person name="Wincker P."/>
            <person name="Boyen C."/>
        </authorList>
    </citation>
    <scope>NUCLEOTIDE SEQUENCE [LARGE SCALE GENOMIC DNA]</scope>
    <source>
        <strain evidence="2">cv. Stackhouse</strain>
    </source>
</reference>